<dbReference type="EMBL" id="GGYP01007165">
    <property type="protein sequence ID" value="MDE51936.1"/>
    <property type="molecule type" value="Transcribed_RNA"/>
</dbReference>
<dbReference type="GO" id="GO:0004534">
    <property type="term" value="F:5'-3' RNA exonuclease activity"/>
    <property type="evidence" value="ECO:0007669"/>
    <property type="project" value="UniProtKB-UniRule"/>
</dbReference>
<dbReference type="Gene3D" id="3.40.50.12390">
    <property type="match status" value="1"/>
</dbReference>
<dbReference type="GO" id="GO:0000956">
    <property type="term" value="P:nuclear-transcribed mRNA catabolic process"/>
    <property type="evidence" value="ECO:0007669"/>
    <property type="project" value="TreeGrafter"/>
</dbReference>
<feature type="domain" description="Xrn1 helical" evidence="9">
    <location>
        <begin position="278"/>
        <end position="417"/>
    </location>
</feature>
<feature type="compositionally biased region" description="Low complexity" evidence="7">
    <location>
        <begin position="394"/>
        <end position="413"/>
    </location>
</feature>
<feature type="region of interest" description="Disordered" evidence="7">
    <location>
        <begin position="786"/>
        <end position="811"/>
    </location>
</feature>
<feature type="region of interest" description="Disordered" evidence="7">
    <location>
        <begin position="444"/>
        <end position="490"/>
    </location>
</feature>
<evidence type="ECO:0000256" key="4">
    <source>
        <dbReference type="ARBA" id="ARBA00022801"/>
    </source>
</evidence>
<dbReference type="PANTHER" id="PTHR12341">
    <property type="entry name" value="5'-&gt;3' EXORIBONUCLEASE"/>
    <property type="match status" value="1"/>
</dbReference>
<feature type="compositionally biased region" description="Basic and acidic residues" evidence="7">
    <location>
        <begin position="552"/>
        <end position="562"/>
    </location>
</feature>
<dbReference type="GO" id="GO:0005634">
    <property type="term" value="C:nucleus"/>
    <property type="evidence" value="ECO:0007669"/>
    <property type="project" value="InterPro"/>
</dbReference>
<protein>
    <recommendedName>
        <fullName evidence="6">5'-3' exoribonuclease</fullName>
        <ecNumber evidence="6">3.1.13.-</ecNumber>
    </recommendedName>
</protein>
<keyword evidence="4 6" id="KW-0378">Hydrolase</keyword>
<dbReference type="Gene3D" id="1.25.40.1050">
    <property type="match status" value="1"/>
</dbReference>
<organism evidence="10">
    <name type="scientific">Aceria tosichella</name>
    <name type="common">wheat curl mite</name>
    <dbReference type="NCBI Taxonomy" id="561515"/>
    <lineage>
        <taxon>Eukaryota</taxon>
        <taxon>Metazoa</taxon>
        <taxon>Ecdysozoa</taxon>
        <taxon>Arthropoda</taxon>
        <taxon>Chelicerata</taxon>
        <taxon>Arachnida</taxon>
        <taxon>Acari</taxon>
        <taxon>Acariformes</taxon>
        <taxon>Trombidiformes</taxon>
        <taxon>Prostigmata</taxon>
        <taxon>Eupodina</taxon>
        <taxon>Eriophyoidea</taxon>
        <taxon>Eriophyidae</taxon>
        <taxon>Eriophyinae</taxon>
        <taxon>Aceriini</taxon>
        <taxon>Aceria</taxon>
    </lineage>
</organism>
<feature type="compositionally biased region" description="Polar residues" evidence="7">
    <location>
        <begin position="470"/>
        <end position="490"/>
    </location>
</feature>
<dbReference type="InterPro" id="IPR017151">
    <property type="entry name" value="Xrn2/3/4"/>
</dbReference>
<dbReference type="PANTHER" id="PTHR12341:SF7">
    <property type="entry name" value="5'-3' EXORIBONUCLEASE 1"/>
    <property type="match status" value="1"/>
</dbReference>
<evidence type="ECO:0000259" key="9">
    <source>
        <dbReference type="Pfam" id="PF17846"/>
    </source>
</evidence>
<dbReference type="InterPro" id="IPR027073">
    <property type="entry name" value="5_3_exoribonuclease"/>
</dbReference>
<feature type="compositionally biased region" description="Low complexity" evidence="7">
    <location>
        <begin position="444"/>
        <end position="461"/>
    </location>
</feature>
<evidence type="ECO:0000256" key="7">
    <source>
        <dbReference type="SAM" id="MobiDB-lite"/>
    </source>
</evidence>
<comment type="function">
    <text evidence="6">Possesses 5'-&gt;3' exoribonuclease activity. May promote termination of transcription by RNA polymerase II.</text>
</comment>
<dbReference type="CDD" id="cd18673">
    <property type="entry name" value="PIN_XRN1-2-like"/>
    <property type="match status" value="1"/>
</dbReference>
<dbReference type="GO" id="GO:0016075">
    <property type="term" value="P:rRNA catabolic process"/>
    <property type="evidence" value="ECO:0007669"/>
    <property type="project" value="TreeGrafter"/>
</dbReference>
<evidence type="ECO:0000259" key="8">
    <source>
        <dbReference type="Pfam" id="PF03159"/>
    </source>
</evidence>
<evidence type="ECO:0000256" key="3">
    <source>
        <dbReference type="ARBA" id="ARBA00022722"/>
    </source>
</evidence>
<accession>A0A6G1SN29</accession>
<evidence type="ECO:0000256" key="5">
    <source>
        <dbReference type="ARBA" id="ARBA00022839"/>
    </source>
</evidence>
<proteinExistence type="inferred from homology"/>
<feature type="domain" description="Xrn1 helical" evidence="9">
    <location>
        <begin position="575"/>
        <end position="744"/>
    </location>
</feature>
<sequence length="811" mass="93830">MGIPKFFRWMSERYPGLMVTAKENQLPEIDNFYLDMNGIIHNCSHPNDGDVHFRISENEMFEDIFNYISTLFDIIKPREYFFLAVDGVAPRAKMNQQRGRRFRSAKEAFDREEAAMKKGDVLPTEERFDSNCITPGTEFMVKLNETLKQFIKMKLSTDPEWQKVKVILSGHETPGEGEHKVMDFIRYTRSQPGYNAETRHCLYGLDTDLIMLGLSSHEPNFMLLREEIKFNSKKNDATKGKSNRVDPSKINFNVLYLSLLRDYIKQDFLPLKSKLTFKFDLEAIIDDWILICFLVGNDFIPHIPHFHIHKNALPKILEVYQATLLKTDGYLNEKGILNLKRFKVFARIMSQLDFENYKMLVKQNGGECAKDDFSKLNEFVRVKMRIHGIRRDNYNNSHNNGHNNNYNNNYTNNRAQRPNGRPENFSHHSHFQQSNVWYNIQRSGNAVNNNSNSPNGKLNGSFNHTPVRPNHTSSASKVQSYNGKPTNGTPNARVGVHSFTEEQINNSITVCADGDFIDLSDEEYLSDEKFPGERGQMKQRLKNGPMTRRSTPKKDHSDRKDLVKVRPSSEFDDFKAYKRTYYREKFKINPDRESVLTVVSEYVRALQWNLHYYYHGCVSWGWFYPYHYAPFISDILNFKTVDVHFEMGEPFKPYDQLLSVLPAASSSLLPKMYRSLVTSSDSPLAQFFPTEVEYDLNGKQNDWEAVVLAPFIDEQALLKATVVCNLFLSSEERAINAHGPHLLFQYVPGHRGGQVKCQAIPSNGFNLPRDKIKYGLLMDDMAAIKPSQNTTTTSNNNNTTTTRAYRPYQRK</sequence>
<dbReference type="GO" id="GO:0003723">
    <property type="term" value="F:RNA binding"/>
    <property type="evidence" value="ECO:0007669"/>
    <property type="project" value="TreeGrafter"/>
</dbReference>
<dbReference type="PIRSF" id="PIRSF037239">
    <property type="entry name" value="Exonuclease_Xrn2"/>
    <property type="match status" value="1"/>
</dbReference>
<dbReference type="Pfam" id="PF03159">
    <property type="entry name" value="XRN_N"/>
    <property type="match status" value="1"/>
</dbReference>
<evidence type="ECO:0000313" key="10">
    <source>
        <dbReference type="EMBL" id="MDE51936.1"/>
    </source>
</evidence>
<dbReference type="InterPro" id="IPR041412">
    <property type="entry name" value="Xrn1_helical"/>
</dbReference>
<feature type="compositionally biased region" description="Low complexity" evidence="7">
    <location>
        <begin position="789"/>
        <end position="802"/>
    </location>
</feature>
<dbReference type="GO" id="GO:0006397">
    <property type="term" value="P:mRNA processing"/>
    <property type="evidence" value="ECO:0007669"/>
    <property type="project" value="UniProtKB-UniRule"/>
</dbReference>
<reference evidence="10" key="1">
    <citation type="submission" date="2018-10" db="EMBL/GenBank/DDBJ databases">
        <title>Transcriptome assembly of Aceria tosichella (Wheat curl mite) Type 2.</title>
        <authorList>
            <person name="Scully E.D."/>
            <person name="Geib S.M."/>
            <person name="Palmer N.A."/>
            <person name="Gupta A.K."/>
            <person name="Sarath G."/>
            <person name="Tatineni S."/>
        </authorList>
    </citation>
    <scope>NUCLEOTIDE SEQUENCE</scope>
    <source>
        <strain evidence="10">LincolnNE</strain>
    </source>
</reference>
<feature type="domain" description="Xrn1 N-terminal" evidence="8">
    <location>
        <begin position="1"/>
        <end position="227"/>
    </location>
</feature>
<keyword evidence="5 6" id="KW-0269">Exonuclease</keyword>
<dbReference type="Pfam" id="PF17846">
    <property type="entry name" value="XRN_M"/>
    <property type="match status" value="2"/>
</dbReference>
<keyword evidence="2 6" id="KW-0507">mRNA processing</keyword>
<feature type="region of interest" description="Disordered" evidence="7">
    <location>
        <begin position="528"/>
        <end position="562"/>
    </location>
</feature>
<evidence type="ECO:0000256" key="6">
    <source>
        <dbReference type="PIRNR" id="PIRNR037239"/>
    </source>
</evidence>
<dbReference type="InterPro" id="IPR004859">
    <property type="entry name" value="Xrn1_N"/>
</dbReference>
<comment type="similarity">
    <text evidence="1 6">Belongs to the 5'-3' exonuclease family. XRN2/RAT1 subfamily.</text>
</comment>
<keyword evidence="3 6" id="KW-0540">Nuclease</keyword>
<evidence type="ECO:0000256" key="2">
    <source>
        <dbReference type="ARBA" id="ARBA00022664"/>
    </source>
</evidence>
<gene>
    <name evidence="10" type="primary">Xrn1</name>
    <name evidence="10" type="ORF">g.17304</name>
</gene>
<dbReference type="AlphaFoldDB" id="A0A6G1SN29"/>
<evidence type="ECO:0000256" key="1">
    <source>
        <dbReference type="ARBA" id="ARBA00006994"/>
    </source>
</evidence>
<feature type="region of interest" description="Disordered" evidence="7">
    <location>
        <begin position="391"/>
        <end position="429"/>
    </location>
</feature>
<dbReference type="FunFam" id="3.40.50.12390:FF:000002">
    <property type="entry name" value="5'-3' exoribonuclease 1"/>
    <property type="match status" value="1"/>
</dbReference>
<name>A0A6G1SN29_9ACAR</name>
<dbReference type="EC" id="3.1.13.-" evidence="6"/>